<dbReference type="PANTHER" id="PTHR10698:SF0">
    <property type="entry name" value="V-TYPE PROTON ATPASE SUBUNIT H"/>
    <property type="match status" value="1"/>
</dbReference>
<keyword evidence="8" id="KW-1185">Reference proteome</keyword>
<dbReference type="AlphaFoldDB" id="A0A1Y2I158"/>
<organism evidence="7 8">
    <name type="scientific">Catenaria anguillulae PL171</name>
    <dbReference type="NCBI Taxonomy" id="765915"/>
    <lineage>
        <taxon>Eukaryota</taxon>
        <taxon>Fungi</taxon>
        <taxon>Fungi incertae sedis</taxon>
        <taxon>Blastocladiomycota</taxon>
        <taxon>Blastocladiomycetes</taxon>
        <taxon>Blastocladiales</taxon>
        <taxon>Catenariaceae</taxon>
        <taxon>Catenaria</taxon>
    </lineage>
</organism>
<dbReference type="GO" id="GO:0000221">
    <property type="term" value="C:vacuolar proton-transporting V-type ATPase, V1 domain"/>
    <property type="evidence" value="ECO:0007669"/>
    <property type="project" value="UniProtKB-UniRule"/>
</dbReference>
<evidence type="ECO:0000313" key="8">
    <source>
        <dbReference type="Proteomes" id="UP000193411"/>
    </source>
</evidence>
<evidence type="ECO:0000256" key="1">
    <source>
        <dbReference type="ARBA" id="ARBA00008613"/>
    </source>
</evidence>
<proteinExistence type="inferred from homology"/>
<dbReference type="Gene3D" id="1.25.40.150">
    <property type="entry name" value="V-type ATPase, subunit H, C-terminal domain"/>
    <property type="match status" value="1"/>
</dbReference>
<dbReference type="InterPro" id="IPR004908">
    <property type="entry name" value="ATPase_V1-cplx_hsu"/>
</dbReference>
<dbReference type="PIRSF" id="PIRSF032184">
    <property type="entry name" value="ATPase_V1_H"/>
    <property type="match status" value="1"/>
</dbReference>
<evidence type="ECO:0000256" key="4">
    <source>
        <dbReference type="ARBA" id="ARBA00023065"/>
    </source>
</evidence>
<keyword evidence="3 5" id="KW-0375">Hydrogen ion transport</keyword>
<dbReference type="SUPFAM" id="SSF48371">
    <property type="entry name" value="ARM repeat"/>
    <property type="match status" value="1"/>
</dbReference>
<dbReference type="Pfam" id="PF03224">
    <property type="entry name" value="V-ATPase_H_N"/>
    <property type="match status" value="1"/>
</dbReference>
<keyword evidence="4 5" id="KW-0406">Ion transport</keyword>
<gene>
    <name evidence="7" type="ORF">BCR44DRAFT_1482351</name>
</gene>
<comment type="function">
    <text evidence="5">Subunit of the V1 complex of vacuolar(H+)-ATPase (V-ATPase), a multisubunit enzyme composed of a peripheral complex (V1) that hydrolyzes ATP and a membrane integral complex (V0) that translocates protons. V-ATPase is responsible for acidifying and maintaining the pH of intracellular compartments.</text>
</comment>
<evidence type="ECO:0000256" key="5">
    <source>
        <dbReference type="PIRNR" id="PIRNR032184"/>
    </source>
</evidence>
<comment type="similarity">
    <text evidence="1 5">Belongs to the V-ATPase H subunit family.</text>
</comment>
<evidence type="ECO:0000259" key="6">
    <source>
        <dbReference type="Pfam" id="PF11698"/>
    </source>
</evidence>
<evidence type="ECO:0000256" key="3">
    <source>
        <dbReference type="ARBA" id="ARBA00022781"/>
    </source>
</evidence>
<dbReference type="PANTHER" id="PTHR10698">
    <property type="entry name" value="V-TYPE PROTON ATPASE SUBUNIT H"/>
    <property type="match status" value="1"/>
</dbReference>
<dbReference type="EMBL" id="MCFL01000003">
    <property type="protein sequence ID" value="ORZ40606.1"/>
    <property type="molecule type" value="Genomic_DNA"/>
</dbReference>
<dbReference type="InterPro" id="IPR011989">
    <property type="entry name" value="ARM-like"/>
</dbReference>
<name>A0A1Y2I158_9FUNG</name>
<dbReference type="OrthoDB" id="10263554at2759"/>
<dbReference type="STRING" id="765915.A0A1Y2I158"/>
<dbReference type="GO" id="GO:0046961">
    <property type="term" value="F:proton-transporting ATPase activity, rotational mechanism"/>
    <property type="evidence" value="ECO:0007669"/>
    <property type="project" value="UniProtKB-UniRule"/>
</dbReference>
<dbReference type="GO" id="GO:0000329">
    <property type="term" value="C:fungal-type vacuole membrane"/>
    <property type="evidence" value="ECO:0007669"/>
    <property type="project" value="TreeGrafter"/>
</dbReference>
<dbReference type="Gene3D" id="1.25.10.10">
    <property type="entry name" value="Leucine-rich Repeat Variant"/>
    <property type="match status" value="1"/>
</dbReference>
<protein>
    <recommendedName>
        <fullName evidence="5">V-type proton ATPase subunit H</fullName>
    </recommendedName>
</protein>
<dbReference type="InterPro" id="IPR011987">
    <property type="entry name" value="ATPase_V1-cplx_hsu_C"/>
</dbReference>
<feature type="domain" description="ATPase V1 complex subunit H C-terminal" evidence="6">
    <location>
        <begin position="337"/>
        <end position="452"/>
    </location>
</feature>
<evidence type="ECO:0000313" key="7">
    <source>
        <dbReference type="EMBL" id="ORZ40606.1"/>
    </source>
</evidence>
<keyword evidence="2 5" id="KW-0813">Transport</keyword>
<sequence length="454" mass="50638">MSAGAATSADESVPSAPIVLDFSSYYDDLHRAVRAKSIPWDGYARANLISDADLALISEFDKQSNLQKTALISDKPGTYIPLFVRLLSNLLREDTVQYLLAVIDNVLKTHAGAADEFHRMSVQDATMPFAPFVKLLPKDDPFTFLASTKILIFLICTYKGPAPVPLDLGPLFSTLQSNLRHTSADVVDLTVQNVQSLLSVPEMRLPIYDFQGGKLVSSLLDVLSGQASPQIQYQVIFSLWLLSFEKDVAKEIEAKFHIITPLTDIAKGAIKEKVIRVVMALFRNLAHLAPMETTVPMIGSKLLPFLDILKQRKLVDTEITDDVDFLQHHLRESLHRLSSFDEYVGEVQSGKLEWSPAHESELFWKQNASKFVEKDGELVKALARLLNTSSDPIVLAVAAHDLGQFIKHYSLGKKILQDIGAKHRLMEMMTHENADVRYQALMAVQNLVSQSWAI</sequence>
<comment type="caution">
    <text evidence="7">The sequence shown here is derived from an EMBL/GenBank/DDBJ whole genome shotgun (WGS) entry which is preliminary data.</text>
</comment>
<comment type="subunit">
    <text evidence="5">V-ATPase is a heteromultimeric enzyme made up of two complexes: the ATP-hydrolytic V1 complex and the proton translocation V0 complex.</text>
</comment>
<dbReference type="Proteomes" id="UP000193411">
    <property type="component" value="Unassembled WGS sequence"/>
</dbReference>
<dbReference type="InterPro" id="IPR038497">
    <property type="entry name" value="ATPase_V1-cplx_hsu_C_sf"/>
</dbReference>
<reference evidence="7 8" key="1">
    <citation type="submission" date="2016-07" db="EMBL/GenBank/DDBJ databases">
        <title>Pervasive Adenine N6-methylation of Active Genes in Fungi.</title>
        <authorList>
            <consortium name="DOE Joint Genome Institute"/>
            <person name="Mondo S.J."/>
            <person name="Dannebaum R.O."/>
            <person name="Kuo R.C."/>
            <person name="Labutti K."/>
            <person name="Haridas S."/>
            <person name="Kuo A."/>
            <person name="Salamov A."/>
            <person name="Ahrendt S.R."/>
            <person name="Lipzen A."/>
            <person name="Sullivan W."/>
            <person name="Andreopoulos W.B."/>
            <person name="Clum A."/>
            <person name="Lindquist E."/>
            <person name="Daum C."/>
            <person name="Ramamoorthy G.K."/>
            <person name="Gryganskyi A."/>
            <person name="Culley D."/>
            <person name="Magnuson J.K."/>
            <person name="James T.Y."/>
            <person name="O'Malley M.A."/>
            <person name="Stajich J.E."/>
            <person name="Spatafora J.W."/>
            <person name="Visel A."/>
            <person name="Grigoriev I.V."/>
        </authorList>
    </citation>
    <scope>NUCLEOTIDE SEQUENCE [LARGE SCALE GENOMIC DNA]</scope>
    <source>
        <strain evidence="7 8">PL171</strain>
    </source>
</reference>
<evidence type="ECO:0000256" key="2">
    <source>
        <dbReference type="ARBA" id="ARBA00022448"/>
    </source>
</evidence>
<accession>A0A1Y2I158</accession>
<dbReference type="InterPro" id="IPR016024">
    <property type="entry name" value="ARM-type_fold"/>
</dbReference>
<dbReference type="Pfam" id="PF11698">
    <property type="entry name" value="V-ATPase_H_C"/>
    <property type="match status" value="1"/>
</dbReference>